<gene>
    <name evidence="4" type="ORF">IAA53_03895</name>
</gene>
<sequence length="315" mass="34389">MAPRKLLIDCDPGHDDILAILNCLAHPEAFEVLGYTTVCGNQLVELVTRNLCGVLTYLGVPGAVAQGYDAPMVLPPDPQPEAHGVTGLDGPSLPEPTVHPLQVHALDFLRDTLLAHDRVTVVALAPLTNLAMLLKTYPAVKDHIDCITLMGGSRGGGNILPRAEFNLYADPHAAKVVFESGVPIVMSDIEICQACATPHTWIDSLRGQGRVQDLAHDILQFFSLWGRRHGQNTSPIFDLVPVMHMLHPELFETAPVRVQIETEGRLTRGMTIVDSVDDPQTANVTLLKSCRDPAAYNRFLAENLALLNRRLFPEA</sequence>
<comment type="caution">
    <text evidence="4">The sequence shown here is derived from an EMBL/GenBank/DDBJ whole genome shotgun (WGS) entry which is preliminary data.</text>
</comment>
<dbReference type="GO" id="GO:0006152">
    <property type="term" value="P:purine nucleoside catabolic process"/>
    <property type="evidence" value="ECO:0007669"/>
    <property type="project" value="TreeGrafter"/>
</dbReference>
<dbReference type="EMBL" id="DVHE01000032">
    <property type="protein sequence ID" value="HIR50417.1"/>
    <property type="molecule type" value="Genomic_DNA"/>
</dbReference>
<dbReference type="GO" id="GO:0005829">
    <property type="term" value="C:cytosol"/>
    <property type="evidence" value="ECO:0007669"/>
    <property type="project" value="TreeGrafter"/>
</dbReference>
<evidence type="ECO:0000256" key="1">
    <source>
        <dbReference type="ARBA" id="ARBA00022801"/>
    </source>
</evidence>
<dbReference type="Proteomes" id="UP000824239">
    <property type="component" value="Unassembled WGS sequence"/>
</dbReference>
<keyword evidence="2" id="KW-0326">Glycosidase</keyword>
<dbReference type="InterPro" id="IPR023186">
    <property type="entry name" value="IUNH"/>
</dbReference>
<dbReference type="PANTHER" id="PTHR12304">
    <property type="entry name" value="INOSINE-URIDINE PREFERRING NUCLEOSIDE HYDROLASE"/>
    <property type="match status" value="1"/>
</dbReference>
<feature type="domain" description="Inosine/uridine-preferring nucleoside hydrolase" evidence="3">
    <location>
        <begin position="6"/>
        <end position="291"/>
    </location>
</feature>
<reference evidence="4" key="2">
    <citation type="journal article" date="2021" name="PeerJ">
        <title>Extensive microbial diversity within the chicken gut microbiome revealed by metagenomics and culture.</title>
        <authorList>
            <person name="Gilroy R."/>
            <person name="Ravi A."/>
            <person name="Getino M."/>
            <person name="Pursley I."/>
            <person name="Horton D.L."/>
            <person name="Alikhan N.F."/>
            <person name="Baker D."/>
            <person name="Gharbi K."/>
            <person name="Hall N."/>
            <person name="Watson M."/>
            <person name="Adriaenssens E.M."/>
            <person name="Foster-Nyarko E."/>
            <person name="Jarju S."/>
            <person name="Secka A."/>
            <person name="Antonio M."/>
            <person name="Oren A."/>
            <person name="Chaudhuri R.R."/>
            <person name="La Ragione R."/>
            <person name="Hildebrand F."/>
            <person name="Pallen M.J."/>
        </authorList>
    </citation>
    <scope>NUCLEOTIDE SEQUENCE</scope>
    <source>
        <strain evidence="4">ChiBcec15-4380</strain>
    </source>
</reference>
<proteinExistence type="predicted"/>
<name>A0A9D1DGX5_9FIRM</name>
<evidence type="ECO:0000259" key="3">
    <source>
        <dbReference type="Pfam" id="PF01156"/>
    </source>
</evidence>
<dbReference type="InterPro" id="IPR001910">
    <property type="entry name" value="Inosine/uridine_hydrolase_dom"/>
</dbReference>
<accession>A0A9D1DGX5</accession>
<keyword evidence="1 4" id="KW-0378">Hydrolase</keyword>
<evidence type="ECO:0000313" key="4">
    <source>
        <dbReference type="EMBL" id="HIR50417.1"/>
    </source>
</evidence>
<dbReference type="GO" id="GO:0008477">
    <property type="term" value="F:purine nucleosidase activity"/>
    <property type="evidence" value="ECO:0007669"/>
    <property type="project" value="TreeGrafter"/>
</dbReference>
<organism evidence="4 5">
    <name type="scientific">Candidatus Avoscillospira avicola</name>
    <dbReference type="NCBI Taxonomy" id="2840706"/>
    <lineage>
        <taxon>Bacteria</taxon>
        <taxon>Bacillati</taxon>
        <taxon>Bacillota</taxon>
        <taxon>Clostridia</taxon>
        <taxon>Eubacteriales</taxon>
        <taxon>Oscillospiraceae</taxon>
        <taxon>Oscillospiraceae incertae sedis</taxon>
        <taxon>Candidatus Avoscillospira</taxon>
    </lineage>
</organism>
<dbReference type="AlphaFoldDB" id="A0A9D1DGX5"/>
<dbReference type="Gene3D" id="3.90.245.10">
    <property type="entry name" value="Ribonucleoside hydrolase-like"/>
    <property type="match status" value="1"/>
</dbReference>
<dbReference type="PANTHER" id="PTHR12304:SF4">
    <property type="entry name" value="URIDINE NUCLEOSIDASE"/>
    <property type="match status" value="1"/>
</dbReference>
<dbReference type="Pfam" id="PF01156">
    <property type="entry name" value="IU_nuc_hydro"/>
    <property type="match status" value="1"/>
</dbReference>
<dbReference type="InterPro" id="IPR036452">
    <property type="entry name" value="Ribo_hydro-like"/>
</dbReference>
<dbReference type="SUPFAM" id="SSF53590">
    <property type="entry name" value="Nucleoside hydrolase"/>
    <property type="match status" value="1"/>
</dbReference>
<protein>
    <submittedName>
        <fullName evidence="4">Nucleoside hydrolase</fullName>
    </submittedName>
</protein>
<evidence type="ECO:0000313" key="5">
    <source>
        <dbReference type="Proteomes" id="UP000824239"/>
    </source>
</evidence>
<reference evidence="4" key="1">
    <citation type="submission" date="2020-10" db="EMBL/GenBank/DDBJ databases">
        <authorList>
            <person name="Gilroy R."/>
        </authorList>
    </citation>
    <scope>NUCLEOTIDE SEQUENCE</scope>
    <source>
        <strain evidence="4">ChiBcec15-4380</strain>
    </source>
</reference>
<evidence type="ECO:0000256" key="2">
    <source>
        <dbReference type="ARBA" id="ARBA00023295"/>
    </source>
</evidence>